<evidence type="ECO:0000256" key="5">
    <source>
        <dbReference type="ARBA" id="ARBA00022694"/>
    </source>
</evidence>
<evidence type="ECO:0000256" key="9">
    <source>
        <dbReference type="ARBA" id="ARBA00022842"/>
    </source>
</evidence>
<dbReference type="AlphaFoldDB" id="A0A1Y6CRQ1"/>
<dbReference type="GO" id="GO:0005525">
    <property type="term" value="F:GTP binding"/>
    <property type="evidence" value="ECO:0007669"/>
    <property type="project" value="UniProtKB-KW"/>
</dbReference>
<comment type="cofactor">
    <cofactor evidence="1">
        <name>Mg(2+)</name>
        <dbReference type="ChEBI" id="CHEBI:18420"/>
    </cofactor>
</comment>
<evidence type="ECO:0000259" key="12">
    <source>
        <dbReference type="Pfam" id="PF14413"/>
    </source>
</evidence>
<keyword evidence="10" id="KW-0342">GTP-binding</keyword>
<evidence type="ECO:0000256" key="3">
    <source>
        <dbReference type="ARBA" id="ARBA00012511"/>
    </source>
</evidence>
<sequence>MKFTDLDRHMRIYETAHDHCALPGIYLVARIDGRCFSRLTKEIHDFKAPYDERFRDYMIETIEHLMQCGFRVIFAYSQSDEINLLMHPQESSFSRKLRKYNSVLAAEASARFSLSFGHLATFDCRISQLPQVDDVIRYFRWRQDDAHRNALNGHCYWFHRKQGLSDQEAHQKLMGVSNSEKNEFLFTEAGINFNEIPTWERRGFSLYWQDQVRLGTNPKTGESQESKRQVLKVDLELPMKHGFELMVRNILEAQL</sequence>
<dbReference type="RefSeq" id="WP_132323834.1">
    <property type="nucleotide sequence ID" value="NZ_FWZT01000024.1"/>
</dbReference>
<comment type="similarity">
    <text evidence="2">Belongs to the tRNA(His) guanylyltransferase family.</text>
</comment>
<keyword evidence="5" id="KW-0819">tRNA processing</keyword>
<dbReference type="PANTHER" id="PTHR12729">
    <property type="entry name" value="TRNA(HIS) GUANYLYLTRANSFERASE-RELATED"/>
    <property type="match status" value="1"/>
</dbReference>
<evidence type="ECO:0000313" key="14">
    <source>
        <dbReference type="Proteomes" id="UP000192907"/>
    </source>
</evidence>
<keyword evidence="6 13" id="KW-0548">Nucleotidyltransferase</keyword>
<feature type="domain" description="Thg1 C-terminal" evidence="12">
    <location>
        <begin position="136"/>
        <end position="229"/>
    </location>
</feature>
<dbReference type="Pfam" id="PF14413">
    <property type="entry name" value="Thg1C"/>
    <property type="match status" value="1"/>
</dbReference>
<keyword evidence="8" id="KW-0547">Nucleotide-binding</keyword>
<proteinExistence type="inferred from homology"/>
<dbReference type="InterPro" id="IPR007537">
    <property type="entry name" value="tRNAHis_GuaTrfase_Thg1"/>
</dbReference>
<dbReference type="STRING" id="1513793.SAMN06296036_12432"/>
<dbReference type="Gene3D" id="3.30.70.3000">
    <property type="match status" value="1"/>
</dbReference>
<organism evidence="13 14">
    <name type="scientific">Pseudobacteriovorax antillogorgiicola</name>
    <dbReference type="NCBI Taxonomy" id="1513793"/>
    <lineage>
        <taxon>Bacteria</taxon>
        <taxon>Pseudomonadati</taxon>
        <taxon>Bdellovibrionota</taxon>
        <taxon>Oligoflexia</taxon>
        <taxon>Oligoflexales</taxon>
        <taxon>Pseudobacteriovoracaceae</taxon>
        <taxon>Pseudobacteriovorax</taxon>
    </lineage>
</organism>
<dbReference type="Proteomes" id="UP000192907">
    <property type="component" value="Unassembled WGS sequence"/>
</dbReference>
<keyword evidence="4 13" id="KW-0808">Transferase</keyword>
<protein>
    <recommendedName>
        <fullName evidence="3">tRNA(His) guanylyltransferase</fullName>
        <ecNumber evidence="3">2.7.7.79</ecNumber>
    </recommendedName>
</protein>
<dbReference type="InterPro" id="IPR038469">
    <property type="entry name" value="tRNAHis_GuaTrfase_Thg1_sf"/>
</dbReference>
<dbReference type="InterPro" id="IPR025845">
    <property type="entry name" value="Thg1_C_dom"/>
</dbReference>
<evidence type="ECO:0000256" key="1">
    <source>
        <dbReference type="ARBA" id="ARBA00001946"/>
    </source>
</evidence>
<accession>A0A1Y6CRQ1</accession>
<feature type="domain" description="tRNAHis guanylyltransferase catalytic" evidence="11">
    <location>
        <begin position="9"/>
        <end position="130"/>
    </location>
</feature>
<dbReference type="GO" id="GO:0006400">
    <property type="term" value="P:tRNA modification"/>
    <property type="evidence" value="ECO:0007669"/>
    <property type="project" value="InterPro"/>
</dbReference>
<dbReference type="Pfam" id="PF04446">
    <property type="entry name" value="Thg1"/>
    <property type="match status" value="1"/>
</dbReference>
<keyword evidence="14" id="KW-1185">Reference proteome</keyword>
<evidence type="ECO:0000256" key="4">
    <source>
        <dbReference type="ARBA" id="ARBA00022679"/>
    </source>
</evidence>
<dbReference type="GO" id="GO:0008193">
    <property type="term" value="F:tRNA guanylyltransferase activity"/>
    <property type="evidence" value="ECO:0007669"/>
    <property type="project" value="UniProtKB-EC"/>
</dbReference>
<dbReference type="InterPro" id="IPR024956">
    <property type="entry name" value="tRNAHis_GuaTrfase_cat"/>
</dbReference>
<dbReference type="PANTHER" id="PTHR12729:SF6">
    <property type="entry name" value="TRNA(HIS) GUANYLYLTRANSFERASE-RELATED"/>
    <property type="match status" value="1"/>
</dbReference>
<reference evidence="14" key="1">
    <citation type="submission" date="2017-04" db="EMBL/GenBank/DDBJ databases">
        <authorList>
            <person name="Varghese N."/>
            <person name="Submissions S."/>
        </authorList>
    </citation>
    <scope>NUCLEOTIDE SEQUENCE [LARGE SCALE GENOMIC DNA]</scope>
    <source>
        <strain evidence="14">RKEM611</strain>
    </source>
</reference>
<evidence type="ECO:0000256" key="7">
    <source>
        <dbReference type="ARBA" id="ARBA00022723"/>
    </source>
</evidence>
<dbReference type="EC" id="2.7.7.79" evidence="3"/>
<gene>
    <name evidence="13" type="ORF">SAMN06296036_12432</name>
</gene>
<evidence type="ECO:0000256" key="8">
    <source>
        <dbReference type="ARBA" id="ARBA00022741"/>
    </source>
</evidence>
<dbReference type="EMBL" id="FWZT01000024">
    <property type="protein sequence ID" value="SMF68506.1"/>
    <property type="molecule type" value="Genomic_DNA"/>
</dbReference>
<name>A0A1Y6CRQ1_9BACT</name>
<dbReference type="GO" id="GO:0000287">
    <property type="term" value="F:magnesium ion binding"/>
    <property type="evidence" value="ECO:0007669"/>
    <property type="project" value="InterPro"/>
</dbReference>
<keyword evidence="9" id="KW-0460">Magnesium</keyword>
<keyword evidence="7" id="KW-0479">Metal-binding</keyword>
<evidence type="ECO:0000256" key="10">
    <source>
        <dbReference type="ARBA" id="ARBA00023134"/>
    </source>
</evidence>
<dbReference type="OrthoDB" id="4547336at2"/>
<evidence type="ECO:0000256" key="2">
    <source>
        <dbReference type="ARBA" id="ARBA00010113"/>
    </source>
</evidence>
<evidence type="ECO:0000259" key="11">
    <source>
        <dbReference type="Pfam" id="PF04446"/>
    </source>
</evidence>
<evidence type="ECO:0000256" key="6">
    <source>
        <dbReference type="ARBA" id="ARBA00022695"/>
    </source>
</evidence>
<evidence type="ECO:0000313" key="13">
    <source>
        <dbReference type="EMBL" id="SMF68506.1"/>
    </source>
</evidence>